<dbReference type="SUPFAM" id="SSF57716">
    <property type="entry name" value="Glucocorticoid receptor-like (DNA-binding domain)"/>
    <property type="match status" value="1"/>
</dbReference>
<dbReference type="PANTHER" id="PTHR46029:SF7">
    <property type="entry name" value="C-TERMINAL-BINDING PROTEIN"/>
    <property type="match status" value="1"/>
</dbReference>
<dbReference type="InterPro" id="IPR006139">
    <property type="entry name" value="D-isomer_2_OHA_DH_cat_dom"/>
</dbReference>
<evidence type="ECO:0000256" key="3">
    <source>
        <dbReference type="ARBA" id="ARBA00022771"/>
    </source>
</evidence>
<dbReference type="Pfam" id="PF05485">
    <property type="entry name" value="THAP"/>
    <property type="match status" value="1"/>
</dbReference>
<sequence>MPTTCGFPNCKFRSRYRGQEDNRHFYRIPKRPQVLRQRWLNAIGRTEETVVSQLRICSAHFEGGEKKEGDIPVPDPLVNKPLSIKLPPKESKSFSDKRRRINTMINNNTPNVNHNILTNSPKNNSLDSSNNGILRKSNALKHKGTDFTNFHDYKKRCLNQNESLSRPSSCNLSNKSENFAVTDTNSKDSEFPQNNALSLLNNNSSIFGTQSPSIFGSHSPSNIGQIFPNFKFLQYPYFLANMATTRASLPHRPLVALLDGRDCSVEMPILKEVATVAFCDAQTISEVHAKVFNEAVAALVWQNMKLGREELEKFKSLKVIVRIGTISSNIDVNAASEFGIAVCSMGQDCIEEIADSTLSMILNLYRRTYFIAKYTQETNKALTMEQLKEACFGATKINGSVLGLVGLGRVAIAVVQRAKSFGFKIRYYDPVVPTGLDKALGIEKVETLEELFKTSDCISLHCPMNENTKYLINETSLKIMKKGIFIVNTSSGSLIHERALAEALVKGDVRGAALDCHELEPYDSSSNILSKLPNVINTPNVSWYSSESCKELRIAAANEIKLAVVGRFPADLENCINKNDLVLNSNKTNLTNPANILRRNIQPLPNNFAPTAPISPMHASINNPGGSNFNNINDPLSVVNTFAMTQRVQDQLRNNVATPNVSINAGFRFPNPLMMGINTGVVSNNNINLLMRNGFNNFHNLISGTQQPSSTNSIPNISGTPSPNSTISTVLNSIPTIKKDQIEENIVQEDNKILNKIIKDSSCERTFPIVNTNGTTKNQLLQNNDSTNSCLTVTSEDQTLLTDDNNMDSVLNNQQINEETDTRESICSDLNKDSNENKNCLEGDSTGNKNSKNQPSDTNITDLSNYDDKKISNDNDSSEAPMEMDIKKDDCNWTGGNEENISEYDENFINCDNTNNEDISYTNDSQ</sequence>
<dbReference type="GO" id="GO:0006357">
    <property type="term" value="P:regulation of transcription by RNA polymerase II"/>
    <property type="evidence" value="ECO:0007669"/>
    <property type="project" value="TreeGrafter"/>
</dbReference>
<dbReference type="InterPro" id="IPR036291">
    <property type="entry name" value="NAD(P)-bd_dom_sf"/>
</dbReference>
<dbReference type="InterPro" id="IPR051638">
    <property type="entry name" value="CTBP_dehydrogenase"/>
</dbReference>
<evidence type="ECO:0000313" key="10">
    <source>
        <dbReference type="WBParaSite" id="PTRK_0000436200.1"/>
    </source>
</evidence>
<dbReference type="GO" id="GO:0051287">
    <property type="term" value="F:NAD binding"/>
    <property type="evidence" value="ECO:0007669"/>
    <property type="project" value="InterPro"/>
</dbReference>
<evidence type="ECO:0000256" key="6">
    <source>
        <dbReference type="PROSITE-ProRule" id="PRU00309"/>
    </source>
</evidence>
<dbReference type="AlphaFoldDB" id="A0A0N4ZAC9"/>
<dbReference type="PANTHER" id="PTHR46029">
    <property type="entry name" value="C-TERMINAL-BINDING PROTEIN"/>
    <property type="match status" value="1"/>
</dbReference>
<keyword evidence="5 6" id="KW-0238">DNA-binding</keyword>
<reference evidence="10" key="1">
    <citation type="submission" date="2017-02" db="UniProtKB">
        <authorList>
            <consortium name="WormBaseParasite"/>
        </authorList>
    </citation>
    <scope>IDENTIFICATION</scope>
</reference>
<feature type="region of interest" description="Disordered" evidence="7">
    <location>
        <begin position="831"/>
        <end position="899"/>
    </location>
</feature>
<dbReference type="GO" id="GO:0016616">
    <property type="term" value="F:oxidoreductase activity, acting on the CH-OH group of donors, NAD or NADP as acceptor"/>
    <property type="evidence" value="ECO:0007669"/>
    <property type="project" value="InterPro"/>
</dbReference>
<feature type="compositionally biased region" description="Polar residues" evidence="7">
    <location>
        <begin position="845"/>
        <end position="863"/>
    </location>
</feature>
<name>A0A0N4ZAC9_PARTI</name>
<dbReference type="Pfam" id="PF00389">
    <property type="entry name" value="2-Hacid_dh"/>
    <property type="match status" value="1"/>
</dbReference>
<dbReference type="InterPro" id="IPR006140">
    <property type="entry name" value="D-isomer_DH_NAD-bd"/>
</dbReference>
<dbReference type="Proteomes" id="UP000038045">
    <property type="component" value="Unplaced"/>
</dbReference>
<accession>A0A0N4ZAC9</accession>
<dbReference type="CDD" id="cd05299">
    <property type="entry name" value="CtBP_dh"/>
    <property type="match status" value="1"/>
</dbReference>
<dbReference type="GO" id="GO:0001221">
    <property type="term" value="F:transcription coregulator binding"/>
    <property type="evidence" value="ECO:0007669"/>
    <property type="project" value="TreeGrafter"/>
</dbReference>
<dbReference type="GO" id="GO:0008270">
    <property type="term" value="F:zinc ion binding"/>
    <property type="evidence" value="ECO:0007669"/>
    <property type="project" value="UniProtKB-KW"/>
</dbReference>
<dbReference type="SUPFAM" id="SSF52283">
    <property type="entry name" value="Formate/glycerate dehydrogenase catalytic domain-like"/>
    <property type="match status" value="1"/>
</dbReference>
<dbReference type="SMART" id="SM00980">
    <property type="entry name" value="THAP"/>
    <property type="match status" value="1"/>
</dbReference>
<protein>
    <submittedName>
        <fullName evidence="10">THAP-type domain-containing protein</fullName>
    </submittedName>
</protein>
<dbReference type="GO" id="GO:0140297">
    <property type="term" value="F:DNA-binding transcription factor binding"/>
    <property type="evidence" value="ECO:0007669"/>
    <property type="project" value="TreeGrafter"/>
</dbReference>
<dbReference type="Pfam" id="PF02826">
    <property type="entry name" value="2-Hacid_dh_C"/>
    <property type="match status" value="1"/>
</dbReference>
<dbReference type="SUPFAM" id="SSF51735">
    <property type="entry name" value="NAD(P)-binding Rossmann-fold domains"/>
    <property type="match status" value="1"/>
</dbReference>
<dbReference type="PROSITE" id="PS50950">
    <property type="entry name" value="ZF_THAP"/>
    <property type="match status" value="1"/>
</dbReference>
<evidence type="ECO:0000256" key="7">
    <source>
        <dbReference type="SAM" id="MobiDB-lite"/>
    </source>
</evidence>
<evidence type="ECO:0000313" key="9">
    <source>
        <dbReference type="Proteomes" id="UP000038045"/>
    </source>
</evidence>
<feature type="compositionally biased region" description="Basic and acidic residues" evidence="7">
    <location>
        <begin position="831"/>
        <end position="841"/>
    </location>
</feature>
<keyword evidence="9" id="KW-1185">Reference proteome</keyword>
<dbReference type="GO" id="GO:0003713">
    <property type="term" value="F:transcription coactivator activity"/>
    <property type="evidence" value="ECO:0007669"/>
    <property type="project" value="TreeGrafter"/>
</dbReference>
<comment type="similarity">
    <text evidence="1">Belongs to the D-isomer specific 2-hydroxyacid dehydrogenase family.</text>
</comment>
<proteinExistence type="inferred from homology"/>
<keyword evidence="3 6" id="KW-0863">Zinc-finger</keyword>
<dbReference type="Gene3D" id="3.40.50.720">
    <property type="entry name" value="NAD(P)-binding Rossmann-like Domain"/>
    <property type="match status" value="2"/>
</dbReference>
<feature type="domain" description="THAP-type" evidence="8">
    <location>
        <begin position="1"/>
        <end position="77"/>
    </location>
</feature>
<evidence type="ECO:0000256" key="1">
    <source>
        <dbReference type="ARBA" id="ARBA00005854"/>
    </source>
</evidence>
<evidence type="ECO:0000256" key="5">
    <source>
        <dbReference type="ARBA" id="ARBA00023125"/>
    </source>
</evidence>
<organism evidence="9 10">
    <name type="scientific">Parastrongyloides trichosuri</name>
    <name type="common">Possum-specific nematode worm</name>
    <dbReference type="NCBI Taxonomy" id="131310"/>
    <lineage>
        <taxon>Eukaryota</taxon>
        <taxon>Metazoa</taxon>
        <taxon>Ecdysozoa</taxon>
        <taxon>Nematoda</taxon>
        <taxon>Chromadorea</taxon>
        <taxon>Rhabditida</taxon>
        <taxon>Tylenchina</taxon>
        <taxon>Panagrolaimomorpha</taxon>
        <taxon>Strongyloidoidea</taxon>
        <taxon>Strongyloididae</taxon>
        <taxon>Parastrongyloides</taxon>
    </lineage>
</organism>
<dbReference type="InterPro" id="IPR006612">
    <property type="entry name" value="THAP_Znf"/>
</dbReference>
<dbReference type="STRING" id="131310.A0A0N4ZAC9"/>
<dbReference type="GO" id="GO:0003714">
    <property type="term" value="F:transcription corepressor activity"/>
    <property type="evidence" value="ECO:0007669"/>
    <property type="project" value="InterPro"/>
</dbReference>
<dbReference type="GO" id="GO:0005634">
    <property type="term" value="C:nucleus"/>
    <property type="evidence" value="ECO:0007669"/>
    <property type="project" value="TreeGrafter"/>
</dbReference>
<keyword evidence="2" id="KW-0479">Metal-binding</keyword>
<dbReference type="WBParaSite" id="PTRK_0000436200.1">
    <property type="protein sequence ID" value="PTRK_0000436200.1"/>
    <property type="gene ID" value="PTRK_0000436200"/>
</dbReference>
<dbReference type="InterPro" id="IPR043322">
    <property type="entry name" value="CtBP"/>
</dbReference>
<dbReference type="GO" id="GO:0003677">
    <property type="term" value="F:DNA binding"/>
    <property type="evidence" value="ECO:0007669"/>
    <property type="project" value="UniProtKB-UniRule"/>
</dbReference>
<evidence type="ECO:0000256" key="2">
    <source>
        <dbReference type="ARBA" id="ARBA00022723"/>
    </source>
</evidence>
<evidence type="ECO:0000256" key="4">
    <source>
        <dbReference type="ARBA" id="ARBA00022833"/>
    </source>
</evidence>
<keyword evidence="4" id="KW-0862">Zinc</keyword>
<evidence type="ECO:0000259" key="8">
    <source>
        <dbReference type="PROSITE" id="PS50950"/>
    </source>
</evidence>